<proteinExistence type="predicted"/>
<name>A0A0W8FNF7_9ZZZZ</name>
<protein>
    <submittedName>
        <fullName evidence="1">Uncharacterized protein</fullName>
    </submittedName>
</protein>
<sequence length="38" mass="4617">MVRQTKNTDIFLVMRLFLRTTILNLNKYNDVQLKTDME</sequence>
<reference evidence="1" key="1">
    <citation type="journal article" date="2015" name="Proc. Natl. Acad. Sci. U.S.A.">
        <title>Networks of energetic and metabolic interactions define dynamics in microbial communities.</title>
        <authorList>
            <person name="Embree M."/>
            <person name="Liu J.K."/>
            <person name="Al-Bassam M.M."/>
            <person name="Zengler K."/>
        </authorList>
    </citation>
    <scope>NUCLEOTIDE SEQUENCE</scope>
</reference>
<evidence type="ECO:0000313" key="1">
    <source>
        <dbReference type="EMBL" id="KUG22416.1"/>
    </source>
</evidence>
<gene>
    <name evidence="1" type="ORF">ASZ90_007820</name>
</gene>
<accession>A0A0W8FNF7</accession>
<dbReference type="EMBL" id="LNQE01000970">
    <property type="protein sequence ID" value="KUG22416.1"/>
    <property type="molecule type" value="Genomic_DNA"/>
</dbReference>
<organism evidence="1">
    <name type="scientific">hydrocarbon metagenome</name>
    <dbReference type="NCBI Taxonomy" id="938273"/>
    <lineage>
        <taxon>unclassified sequences</taxon>
        <taxon>metagenomes</taxon>
        <taxon>ecological metagenomes</taxon>
    </lineage>
</organism>
<comment type="caution">
    <text evidence="1">The sequence shown here is derived from an EMBL/GenBank/DDBJ whole genome shotgun (WGS) entry which is preliminary data.</text>
</comment>
<dbReference type="AlphaFoldDB" id="A0A0W8FNF7"/>